<dbReference type="SUPFAM" id="SSF48179">
    <property type="entry name" value="6-phosphogluconate dehydrogenase C-terminal domain-like"/>
    <property type="match status" value="1"/>
</dbReference>
<dbReference type="InterPro" id="IPR008927">
    <property type="entry name" value="6-PGluconate_DH-like_C_sf"/>
</dbReference>
<accession>K8EA53</accession>
<protein>
    <recommendedName>
        <fullName evidence="8">Ketopantoate reductase N-terminal domain-containing protein</fullName>
    </recommendedName>
</protein>
<evidence type="ECO:0000259" key="4">
    <source>
        <dbReference type="Pfam" id="PF02558"/>
    </source>
</evidence>
<dbReference type="OrthoDB" id="498469at2759"/>
<dbReference type="InterPro" id="IPR018247">
    <property type="entry name" value="EF_Hand_1_Ca_BS"/>
</dbReference>
<dbReference type="GO" id="GO:0008677">
    <property type="term" value="F:2-dehydropantoate 2-reductase activity"/>
    <property type="evidence" value="ECO:0007669"/>
    <property type="project" value="TreeGrafter"/>
</dbReference>
<dbReference type="EMBL" id="FO082278">
    <property type="protein sequence ID" value="CCO14697.1"/>
    <property type="molecule type" value="Genomic_DNA"/>
</dbReference>
<evidence type="ECO:0008006" key="8">
    <source>
        <dbReference type="Google" id="ProtNLM"/>
    </source>
</evidence>
<organism evidence="6 7">
    <name type="scientific">Bathycoccus prasinos</name>
    <dbReference type="NCBI Taxonomy" id="41875"/>
    <lineage>
        <taxon>Eukaryota</taxon>
        <taxon>Viridiplantae</taxon>
        <taxon>Chlorophyta</taxon>
        <taxon>Mamiellophyceae</taxon>
        <taxon>Mamiellales</taxon>
        <taxon>Bathycoccaceae</taxon>
        <taxon>Bathycoccus</taxon>
    </lineage>
</organism>
<dbReference type="Gene3D" id="1.10.1040.10">
    <property type="entry name" value="N-(1-d-carboxylethyl)-l-norvaline Dehydrogenase, domain 2"/>
    <property type="match status" value="1"/>
</dbReference>
<dbReference type="GO" id="GO:0050661">
    <property type="term" value="F:NADP binding"/>
    <property type="evidence" value="ECO:0007669"/>
    <property type="project" value="TreeGrafter"/>
</dbReference>
<feature type="domain" description="Ketopantoate reductase C-terminal" evidence="5">
    <location>
        <begin position="237"/>
        <end position="362"/>
    </location>
</feature>
<gene>
    <name evidence="6" type="ORF">Bathy01g01920</name>
</gene>
<dbReference type="InterPro" id="IPR013328">
    <property type="entry name" value="6PGD_dom2"/>
</dbReference>
<evidence type="ECO:0000256" key="1">
    <source>
        <dbReference type="ARBA" id="ARBA00007870"/>
    </source>
</evidence>
<evidence type="ECO:0000313" key="6">
    <source>
        <dbReference type="EMBL" id="CCO14697.1"/>
    </source>
</evidence>
<dbReference type="Gene3D" id="3.40.50.720">
    <property type="entry name" value="NAD(P)-binding Rossmann-like Domain"/>
    <property type="match status" value="1"/>
</dbReference>
<dbReference type="Proteomes" id="UP000198341">
    <property type="component" value="Chromosome 1"/>
</dbReference>
<sequence>MFGFCPVCFSSEAALNATTMASVRGGDTGGGGKSGVSILIVGAGRLGTWLAVKFAKNQKDAGGEMREENAKVFLKGSGRRKRVGGDKTRDIVAKLVEEHEISHIESYEDERFQKVMREKKKGKEEFRFDYVFVTVKTYAFDKVVEEMTRANIPTPKIAVMLHNGIVEPIFKGLGDGYVPCVIPQSYDFVDASDGKGERFTIKVKNEEKPWAMPNTDEAKRVHALLTSIGANSQPDEDFEYTLLRKYFINCVANLLSIVGDCNCDGLLDTKDLRTRMDVLYHEMYAALQPSHKEGFKKMPKNFYDVVFSGLRTYGAHFPSTKLDFDAGALLEIDSLNGYVCVRGRENGTPCLEHEKLIQEVQQLVKQRDDKMMKK</sequence>
<name>K8EA53_9CHLO</name>
<feature type="domain" description="Ketopantoate reductase N-terminal" evidence="4">
    <location>
        <begin position="38"/>
        <end position="165"/>
    </location>
</feature>
<keyword evidence="2" id="KW-0521">NADP</keyword>
<reference evidence="6 7" key="1">
    <citation type="submission" date="2011-10" db="EMBL/GenBank/DDBJ databases">
        <authorList>
            <person name="Genoscope - CEA"/>
        </authorList>
    </citation>
    <scope>NUCLEOTIDE SEQUENCE [LARGE SCALE GENOMIC DNA]</scope>
    <source>
        <strain evidence="6 7">RCC 1105</strain>
    </source>
</reference>
<comment type="similarity">
    <text evidence="1">Belongs to the ketopantoate reductase family.</text>
</comment>
<dbReference type="GO" id="GO:0005737">
    <property type="term" value="C:cytoplasm"/>
    <property type="evidence" value="ECO:0007669"/>
    <property type="project" value="TreeGrafter"/>
</dbReference>
<dbReference type="GeneID" id="19017927"/>
<evidence type="ECO:0000256" key="2">
    <source>
        <dbReference type="ARBA" id="ARBA00022857"/>
    </source>
</evidence>
<dbReference type="InterPro" id="IPR050838">
    <property type="entry name" value="Ketopantoate_reductase"/>
</dbReference>
<dbReference type="InterPro" id="IPR013752">
    <property type="entry name" value="KPA_reductase"/>
</dbReference>
<evidence type="ECO:0000313" key="7">
    <source>
        <dbReference type="Proteomes" id="UP000198341"/>
    </source>
</evidence>
<proteinExistence type="inferred from homology"/>
<dbReference type="PANTHER" id="PTHR43765:SF2">
    <property type="entry name" value="2-DEHYDROPANTOATE 2-REDUCTASE"/>
    <property type="match status" value="1"/>
</dbReference>
<dbReference type="KEGG" id="bpg:Bathy01g01920"/>
<dbReference type="InterPro" id="IPR013332">
    <property type="entry name" value="KPR_N"/>
</dbReference>
<keyword evidence="7" id="KW-1185">Reference proteome</keyword>
<dbReference type="PROSITE" id="PS00018">
    <property type="entry name" value="EF_HAND_1"/>
    <property type="match status" value="1"/>
</dbReference>
<dbReference type="Pfam" id="PF02558">
    <property type="entry name" value="ApbA"/>
    <property type="match status" value="1"/>
</dbReference>
<evidence type="ECO:0000259" key="5">
    <source>
        <dbReference type="Pfam" id="PF08546"/>
    </source>
</evidence>
<dbReference type="RefSeq" id="XP_007515818.1">
    <property type="nucleotide sequence ID" value="XM_007515756.1"/>
</dbReference>
<dbReference type="PANTHER" id="PTHR43765">
    <property type="entry name" value="2-DEHYDROPANTOATE 2-REDUCTASE-RELATED"/>
    <property type="match status" value="1"/>
</dbReference>
<evidence type="ECO:0000256" key="3">
    <source>
        <dbReference type="ARBA" id="ARBA00023002"/>
    </source>
</evidence>
<keyword evidence="3" id="KW-0560">Oxidoreductase</keyword>
<dbReference type="AlphaFoldDB" id="K8EA53"/>
<dbReference type="Pfam" id="PF08546">
    <property type="entry name" value="ApbA_C"/>
    <property type="match status" value="1"/>
</dbReference>